<evidence type="ECO:0000256" key="8">
    <source>
        <dbReference type="ARBA" id="ARBA00022840"/>
    </source>
</evidence>
<evidence type="ECO:0000256" key="6">
    <source>
        <dbReference type="ARBA" id="ARBA00022801"/>
    </source>
</evidence>
<protein>
    <recommendedName>
        <fullName evidence="3">RNA helicase</fullName>
        <ecNumber evidence="3">3.6.4.13</ecNumber>
    </recommendedName>
</protein>
<keyword evidence="5" id="KW-0547">Nucleotide-binding</keyword>
<dbReference type="Pfam" id="PF13087">
    <property type="entry name" value="AAA_12"/>
    <property type="match status" value="1"/>
</dbReference>
<dbReference type="GO" id="GO:0031047">
    <property type="term" value="P:regulatory ncRNA-mediated gene silencing"/>
    <property type="evidence" value="ECO:0007669"/>
    <property type="project" value="UniProtKB-KW"/>
</dbReference>
<evidence type="ECO:0000256" key="3">
    <source>
        <dbReference type="ARBA" id="ARBA00012552"/>
    </source>
</evidence>
<evidence type="ECO:0000313" key="18">
    <source>
        <dbReference type="Proteomes" id="UP001497623"/>
    </source>
</evidence>
<comment type="subcellular location">
    <subcellularLocation>
        <location evidence="1">Cytoplasm</location>
        <location evidence="1">Cytoplasmic ribonucleoprotein granule</location>
    </subcellularLocation>
</comment>
<dbReference type="GO" id="GO:0003724">
    <property type="term" value="F:RNA helicase activity"/>
    <property type="evidence" value="ECO:0007669"/>
    <property type="project" value="UniProtKB-EC"/>
</dbReference>
<organism evidence="17 18">
    <name type="scientific">Meganyctiphanes norvegica</name>
    <name type="common">Northern krill</name>
    <name type="synonym">Thysanopoda norvegica</name>
    <dbReference type="NCBI Taxonomy" id="48144"/>
    <lineage>
        <taxon>Eukaryota</taxon>
        <taxon>Metazoa</taxon>
        <taxon>Ecdysozoa</taxon>
        <taxon>Arthropoda</taxon>
        <taxon>Crustacea</taxon>
        <taxon>Multicrustacea</taxon>
        <taxon>Malacostraca</taxon>
        <taxon>Eumalacostraca</taxon>
        <taxon>Eucarida</taxon>
        <taxon>Euphausiacea</taxon>
        <taxon>Euphausiidae</taxon>
        <taxon>Meganyctiphanes</taxon>
    </lineage>
</organism>
<evidence type="ECO:0000259" key="14">
    <source>
        <dbReference type="Pfam" id="PF13087"/>
    </source>
</evidence>
<feature type="domain" description="DNA2/NAM7 helicase helicase" evidence="13">
    <location>
        <begin position="1212"/>
        <end position="1312"/>
    </location>
</feature>
<feature type="domain" description="DNA2/NAM7 helicase-like C-terminal" evidence="14">
    <location>
        <begin position="1437"/>
        <end position="1622"/>
    </location>
</feature>
<dbReference type="InterPro" id="IPR041679">
    <property type="entry name" value="DNA2/NAM7-like_C"/>
</dbReference>
<keyword evidence="6" id="KW-0378">Hydrolase</keyword>
<dbReference type="Proteomes" id="UP001497623">
    <property type="component" value="Unassembled WGS sequence"/>
</dbReference>
<evidence type="ECO:0000259" key="13">
    <source>
        <dbReference type="Pfam" id="PF13086"/>
    </source>
</evidence>
<keyword evidence="9" id="KW-0694">RNA-binding</keyword>
<keyword evidence="4" id="KW-0963">Cytoplasm</keyword>
<evidence type="ECO:0000259" key="16">
    <source>
        <dbReference type="Pfam" id="PF21635"/>
    </source>
</evidence>
<keyword evidence="18" id="KW-1185">Reference proteome</keyword>
<dbReference type="GO" id="GO:0016787">
    <property type="term" value="F:hydrolase activity"/>
    <property type="evidence" value="ECO:0007669"/>
    <property type="project" value="UniProtKB-KW"/>
</dbReference>
<sequence length="1662" mass="187402">MFTLVKKAADYLSWDTDDKVIERPQLEEFISPTELLQIETKEFVGTVTVLTNSDGIINKDIYFQMSKSIESLKLSVGSKVLGQASRNSSQEAWQVKRLQHYDNVWDQTENQNVNITKGERISSRDLSMGIPGMLKQDLFHSLTKKENLEKTESLDNNGVNDSNGSFTGKVTGIVADTVTVNDDIFFCLSKANCSFKLVVGDWITCSFFNIDENSRREVHGLDVSEILPLRKKIVQGEVTHTYQTHYVINHEIYCPSWLCEEPSYVGDAATVEILESSQGTLEWRALSIAPLTRPLSHQGMKKLIIKIRNSSSNVENGGILSESQRNLSEEEHGVIIARNLRFPPISLGNCMQLRVHIKNTNKETITLKRVYFVSGSAECQFSVWDSSVDGLVDGKPVTLATQEFILVRLAFNAKFLGVNKQLCIFDFENFNITRYVYATVNDPCHESLASNVQYNTSWKQRNFQRPATEDDILIVRGDRPFRCPAFLPISLPQAPVPMKLWQQLEESESAVVVGNKVLQEPLNASNYHQKLTTLLHLEEAQMNFQMRQFAMERVSFSRQGEFLTLIVPGLAEKRPSLLIGDSVMASSPGEGPVAALWYEGCIHQVHSTKVLLKFHPTFHENYQGEDYSVTFKFNRTPLRRCHFAIKFAMQQLGPEILFPKKLKIQLPQVAYVDPDIPTPKSISKFHKIPVPSSNISVAVVENKGCEINNHKNINNSDTPNSVSKVKIEDSCISSNKDQNICYSQNNCDNVIPNITKENSQCRTRGVKTIEGHTLEKSLENLSVVRVEEIKNVISDNSSVKSRIKKKQDKLQKTKNIDNTSDVNNVFPDPNISEIDNKKIFSKAITLSSKDRLSVNNSEIFLPMEEKKPSNELNSSQGIFQPVHRKEMVNLKDDIENDFSSNEQKETRNSPNNLSLKMDKKSQSSSPRVAVVTRLFGVSSPSPSSHSSGSHNTSMNSSSSDLSMSSHNSSNSWSEDEAQNCSQDRNLCAKKRGETILKIDMNPCKSTYNCKSDKIDKVPEKEYDNFRCLDKGIDNKMNTSLQSKQNEFDITHKTLNGNFIPRSVKLRGHKKDVLSQENDSEIQKQLNKNLFDKSQIGNVLNKESGMKVICDNGLITEDQLRSPKLEKNKEVIYFNKPEKLVSEKPVHNNCSMKNLNGISKNNRKEEIRKDRNDSNIEGYCIPVIPLPNFVYRNTSKSREDSNTPVLKWINKSLNDEQRVCVRRILEGSTRPLPYVVYGPPGTGKTVTLVEAVLQIFRLVQHSRILVVTPSNSASDLIAERLISSGQMSKNTFVRLNAYQRAEDNIPENLLEFCSTADDLGAKVRSRVMVATATTAGQLYSFRLHNGHFTHLLIDEAGQMTEPEACVTLGLVNNVTGQIVLAGDPKQLGPVVQSRIAKKYGLQHSLLHRLCSAVIYQPNTSDEMKKMSENGSVTWMYEPRLVTQLVRNYRSHPALLTVPSQLFYNNSLKPQASQESYLKYLSWSELPNESFPLLFHGVVSDNLQEGDSPSWFNPAEAFQSVRYASSLISFGLKPEEIGIITPYRKQISRIFKLLSTFNISETIKVGSVEEFQGQERTAIIISTVRSSTQLLEVDLLHSLGFVRCERRFNVAVTRAKALLVIVGNPFLLSTDPCWKQLLSYALQNKAYRGPELNLELCEEESINP</sequence>
<dbReference type="InterPro" id="IPR047187">
    <property type="entry name" value="SF1_C_Upf1"/>
</dbReference>
<evidence type="ECO:0000256" key="11">
    <source>
        <dbReference type="ARBA" id="ARBA00047984"/>
    </source>
</evidence>
<dbReference type="CDD" id="cd18808">
    <property type="entry name" value="SF1_C_Upf1"/>
    <property type="match status" value="1"/>
</dbReference>
<dbReference type="GO" id="GO:0005524">
    <property type="term" value="F:ATP binding"/>
    <property type="evidence" value="ECO:0007669"/>
    <property type="project" value="UniProtKB-KW"/>
</dbReference>
<evidence type="ECO:0000256" key="9">
    <source>
        <dbReference type="ARBA" id="ARBA00022884"/>
    </source>
</evidence>
<dbReference type="Pfam" id="PF21634">
    <property type="entry name" value="MOV-10_beta-barrel"/>
    <property type="match status" value="1"/>
</dbReference>
<evidence type="ECO:0000256" key="7">
    <source>
        <dbReference type="ARBA" id="ARBA00022806"/>
    </source>
</evidence>
<name>A0AAV2R864_MEGNR</name>
<evidence type="ECO:0000256" key="10">
    <source>
        <dbReference type="ARBA" id="ARBA00023158"/>
    </source>
</evidence>
<dbReference type="Pfam" id="PF13086">
    <property type="entry name" value="AAA_11"/>
    <property type="match status" value="2"/>
</dbReference>
<keyword evidence="8" id="KW-0067">ATP-binding</keyword>
<comment type="caution">
    <text evidence="17">The sequence shown here is derived from an EMBL/GenBank/DDBJ whole genome shotgun (WGS) entry which is preliminary data.</text>
</comment>
<comment type="similarity">
    <text evidence="2">Belongs to the DNA2/NAM7 helicase family. SDE3 subfamily.</text>
</comment>
<dbReference type="GO" id="GO:0036464">
    <property type="term" value="C:cytoplasmic ribonucleoprotein granule"/>
    <property type="evidence" value="ECO:0007669"/>
    <property type="project" value="UniProtKB-SubCell"/>
</dbReference>
<dbReference type="GO" id="GO:0003723">
    <property type="term" value="F:RNA binding"/>
    <property type="evidence" value="ECO:0007669"/>
    <property type="project" value="UniProtKB-KW"/>
</dbReference>
<comment type="catalytic activity">
    <reaction evidence="11">
        <text>ATP + H2O = ADP + phosphate + H(+)</text>
        <dbReference type="Rhea" id="RHEA:13065"/>
        <dbReference type="ChEBI" id="CHEBI:15377"/>
        <dbReference type="ChEBI" id="CHEBI:15378"/>
        <dbReference type="ChEBI" id="CHEBI:30616"/>
        <dbReference type="ChEBI" id="CHEBI:43474"/>
        <dbReference type="ChEBI" id="CHEBI:456216"/>
        <dbReference type="EC" id="3.6.4.13"/>
    </reaction>
</comment>
<feature type="region of interest" description="Disordered" evidence="12">
    <location>
        <begin position="894"/>
        <end position="979"/>
    </location>
</feature>
<feature type="domain" description="DNA2/NAM7 helicase helicase" evidence="13">
    <location>
        <begin position="1323"/>
        <end position="1393"/>
    </location>
</feature>
<evidence type="ECO:0000259" key="15">
    <source>
        <dbReference type="Pfam" id="PF21634"/>
    </source>
</evidence>
<gene>
    <name evidence="17" type="ORF">MNOR_LOCUS20760</name>
</gene>
<evidence type="ECO:0000256" key="4">
    <source>
        <dbReference type="ARBA" id="ARBA00022490"/>
    </source>
</evidence>
<dbReference type="FunFam" id="3.40.50.300:FF:000608">
    <property type="entry name" value="Mov10 RISC complex RNA helicase"/>
    <property type="match status" value="1"/>
</dbReference>
<accession>A0AAV2R864</accession>
<evidence type="ECO:0000256" key="1">
    <source>
        <dbReference type="ARBA" id="ARBA00004331"/>
    </source>
</evidence>
<dbReference type="EC" id="3.6.4.13" evidence="3"/>
<dbReference type="SUPFAM" id="SSF52540">
    <property type="entry name" value="P-loop containing nucleoside triphosphate hydrolases"/>
    <property type="match status" value="1"/>
</dbReference>
<feature type="non-terminal residue" evidence="17">
    <location>
        <position position="1662"/>
    </location>
</feature>
<dbReference type="PANTHER" id="PTHR45418">
    <property type="entry name" value="CANCER/TESTIS ANTIGEN 55"/>
    <property type="match status" value="1"/>
</dbReference>
<proteinExistence type="inferred from homology"/>
<evidence type="ECO:0000313" key="17">
    <source>
        <dbReference type="EMBL" id="CAL4115825.1"/>
    </source>
</evidence>
<dbReference type="InterPro" id="IPR049079">
    <property type="entry name" value="Mov-10_helical"/>
</dbReference>
<feature type="compositionally biased region" description="Low complexity" evidence="12">
    <location>
        <begin position="938"/>
        <end position="972"/>
    </location>
</feature>
<evidence type="ECO:0000256" key="12">
    <source>
        <dbReference type="SAM" id="MobiDB-lite"/>
    </source>
</evidence>
<feature type="domain" description="Helicase MOV-10-like beta-barrel" evidence="15">
    <location>
        <begin position="549"/>
        <end position="631"/>
    </location>
</feature>
<keyword evidence="10" id="KW-0943">RNA-mediated gene silencing</keyword>
<dbReference type="Pfam" id="PF21635">
    <property type="entry name" value="Mov-10_helical"/>
    <property type="match status" value="1"/>
</dbReference>
<evidence type="ECO:0000256" key="5">
    <source>
        <dbReference type="ARBA" id="ARBA00022741"/>
    </source>
</evidence>
<dbReference type="EMBL" id="CAXKWB010016254">
    <property type="protein sequence ID" value="CAL4115825.1"/>
    <property type="molecule type" value="Genomic_DNA"/>
</dbReference>
<dbReference type="InterPro" id="IPR049080">
    <property type="entry name" value="MOV-10-like_beta-barrel"/>
</dbReference>
<dbReference type="PANTHER" id="PTHR45418:SF1">
    <property type="entry name" value="CANCER_TESTIS ANTIGEN 55"/>
    <property type="match status" value="1"/>
</dbReference>
<reference evidence="17 18" key="1">
    <citation type="submission" date="2024-05" db="EMBL/GenBank/DDBJ databases">
        <authorList>
            <person name="Wallberg A."/>
        </authorList>
    </citation>
    <scope>NUCLEOTIDE SEQUENCE [LARGE SCALE GENOMIC DNA]</scope>
</reference>
<dbReference type="InterPro" id="IPR041677">
    <property type="entry name" value="DNA2/NAM7_AAA_11"/>
</dbReference>
<feature type="domain" description="Helicase MOV-10 helical" evidence="16">
    <location>
        <begin position="507"/>
        <end position="547"/>
    </location>
</feature>
<dbReference type="InterPro" id="IPR027417">
    <property type="entry name" value="P-loop_NTPase"/>
</dbReference>
<evidence type="ECO:0000256" key="2">
    <source>
        <dbReference type="ARBA" id="ARBA00005601"/>
    </source>
</evidence>
<dbReference type="Gene3D" id="3.40.50.300">
    <property type="entry name" value="P-loop containing nucleotide triphosphate hydrolases"/>
    <property type="match status" value="2"/>
</dbReference>
<keyword evidence="7" id="KW-0347">Helicase</keyword>